<dbReference type="PROSITE" id="PS51273">
    <property type="entry name" value="GATASE_TYPE_1"/>
    <property type="match status" value="1"/>
</dbReference>
<comment type="caution">
    <text evidence="17">The sequence shown here is derived from an EMBL/GenBank/DDBJ whole genome shotgun (WGS) entry which is preliminary data.</text>
</comment>
<dbReference type="InterPro" id="IPR017926">
    <property type="entry name" value="GATASE"/>
</dbReference>
<keyword evidence="4" id="KW-0436">Ligase</keyword>
<dbReference type="Proteomes" id="UP000231538">
    <property type="component" value="Unassembled WGS sequence"/>
</dbReference>
<evidence type="ECO:0000259" key="15">
    <source>
        <dbReference type="Pfam" id="PF00117"/>
    </source>
</evidence>
<comment type="catalytic activity">
    <reaction evidence="11">
        <text>UTP + L-glutamine + ATP + H2O = CTP + L-glutamate + ADP + phosphate + 2 H(+)</text>
        <dbReference type="Rhea" id="RHEA:26426"/>
        <dbReference type="ChEBI" id="CHEBI:15377"/>
        <dbReference type="ChEBI" id="CHEBI:15378"/>
        <dbReference type="ChEBI" id="CHEBI:29985"/>
        <dbReference type="ChEBI" id="CHEBI:30616"/>
        <dbReference type="ChEBI" id="CHEBI:37563"/>
        <dbReference type="ChEBI" id="CHEBI:43474"/>
        <dbReference type="ChEBI" id="CHEBI:46398"/>
        <dbReference type="ChEBI" id="CHEBI:58359"/>
        <dbReference type="ChEBI" id="CHEBI:456216"/>
        <dbReference type="EC" id="6.3.4.2"/>
    </reaction>
</comment>
<evidence type="ECO:0000256" key="14">
    <source>
        <dbReference type="ARBA" id="ARBA00083191"/>
    </source>
</evidence>
<reference evidence="18" key="1">
    <citation type="submission" date="2017-09" db="EMBL/GenBank/DDBJ databases">
        <title>Depth-based differentiation of microbial function through sediment-hosted aquifers and enrichment of novel symbionts in the deep terrestrial subsurface.</title>
        <authorList>
            <person name="Probst A.J."/>
            <person name="Ladd B."/>
            <person name="Jarett J.K."/>
            <person name="Geller-Mcgrath D.E."/>
            <person name="Sieber C.M.K."/>
            <person name="Emerson J.B."/>
            <person name="Anantharaman K."/>
            <person name="Thomas B.C."/>
            <person name="Malmstrom R."/>
            <person name="Stieglmeier M."/>
            <person name="Klingl A."/>
            <person name="Woyke T."/>
            <person name="Ryan C.M."/>
            <person name="Banfield J.F."/>
        </authorList>
    </citation>
    <scope>NUCLEOTIDE SEQUENCE [LARGE SCALE GENOMIC DNA]</scope>
</reference>
<keyword evidence="5" id="KW-0479">Metal-binding</keyword>
<dbReference type="FunFam" id="3.40.50.300:FF:000009">
    <property type="entry name" value="CTP synthase"/>
    <property type="match status" value="1"/>
</dbReference>
<dbReference type="CDD" id="cd03113">
    <property type="entry name" value="CTPS_N"/>
    <property type="match status" value="1"/>
</dbReference>
<protein>
    <recommendedName>
        <fullName evidence="3">CTP synthase (glutamine hydrolyzing)</fullName>
        <ecNumber evidence="3">6.3.4.2</ecNumber>
    </recommendedName>
    <alternativeName>
        <fullName evidence="13">Cytidine 5'-triphosphate synthase</fullName>
    </alternativeName>
    <alternativeName>
        <fullName evidence="14">Cytidine triphosphate synthetase</fullName>
    </alternativeName>
    <alternativeName>
        <fullName evidence="12">UTP--ammonia ligase</fullName>
    </alternativeName>
</protein>
<dbReference type="Pfam" id="PF06418">
    <property type="entry name" value="CTP_synth_N"/>
    <property type="match status" value="1"/>
</dbReference>
<keyword evidence="7" id="KW-0067">ATP-binding</keyword>
<dbReference type="UniPathway" id="UPA00159">
    <property type="reaction ID" value="UER00277"/>
</dbReference>
<dbReference type="GO" id="GO:0046872">
    <property type="term" value="F:metal ion binding"/>
    <property type="evidence" value="ECO:0007669"/>
    <property type="project" value="UniProtKB-KW"/>
</dbReference>
<dbReference type="GO" id="GO:0005524">
    <property type="term" value="F:ATP binding"/>
    <property type="evidence" value="ECO:0007669"/>
    <property type="project" value="UniProtKB-KW"/>
</dbReference>
<dbReference type="GO" id="GO:0003883">
    <property type="term" value="F:CTP synthase activity"/>
    <property type="evidence" value="ECO:0007669"/>
    <property type="project" value="UniProtKB-EC"/>
</dbReference>
<evidence type="ECO:0000256" key="5">
    <source>
        <dbReference type="ARBA" id="ARBA00022723"/>
    </source>
</evidence>
<name>A0A2M7UZZ6_9BACT</name>
<evidence type="ECO:0000256" key="11">
    <source>
        <dbReference type="ARBA" id="ARBA00047781"/>
    </source>
</evidence>
<dbReference type="InterPro" id="IPR027417">
    <property type="entry name" value="P-loop_NTPase"/>
</dbReference>
<evidence type="ECO:0000256" key="13">
    <source>
        <dbReference type="ARBA" id="ARBA00079941"/>
    </source>
</evidence>
<evidence type="ECO:0000256" key="9">
    <source>
        <dbReference type="ARBA" id="ARBA00022962"/>
    </source>
</evidence>
<dbReference type="SUPFAM" id="SSF52540">
    <property type="entry name" value="P-loop containing nucleoside triphosphate hydrolases"/>
    <property type="match status" value="1"/>
</dbReference>
<evidence type="ECO:0000256" key="10">
    <source>
        <dbReference type="ARBA" id="ARBA00022975"/>
    </source>
</evidence>
<dbReference type="Pfam" id="PF00117">
    <property type="entry name" value="GATase"/>
    <property type="match status" value="1"/>
</dbReference>
<sequence>MPRYIFVVGGVMSGIGKGVATASVGRILKSKGFKVTAIKIDPYINVDAGTMNPVEHGEIFVTDDGTECDQDVGNYERFLDENLTTDNYITTGRVYEAVIHKERNLEYEGRCVEVVPDIPNEVIFRIKKAGKITGADFVLIEIGGTVGEYQNMLFLEAARMMRLQNPKDILFILISYLPIPEMIGEMKTKPTQTAVRLLNEAGIQPDIILGRAPLPLDEPRKRKISIFCNVLPEDVISAPDVESIYEIPINFEKENLGNRILKKFGLRTKKRNLKDWEKLVKTIKTAKKPVKIGIVGKYFETGKFTLMDSYISIIEAVKQASWFHKRKPEIHWLSAEKYEYNENCSRYIKELKDFDGIIVPGGFGSRGMAGKIKAIEFCRKQKIPYLGLCLGMQLAVVEFARNVCGLKKANSSEFVQGGTLEKKLKEVPLVGDEAIASSSRFAQLRLACVIDVMPEQKALLKGKKYGGTMRLGAYKCELKKNTRSWNAYGRVNIISERHRHRYELNNEFREALERKGMVMAGINPVKSCQRQFNRVNPEKDLVEIIELKNHPFFVGTQFHPEYKSRPLRPHPLFREFIKASIKG</sequence>
<keyword evidence="6" id="KW-0547">Nucleotide-binding</keyword>
<dbReference type="PANTHER" id="PTHR11550:SF0">
    <property type="entry name" value="CTP SYNTHASE-RELATED"/>
    <property type="match status" value="1"/>
</dbReference>
<accession>A0A2M7UZZ6</accession>
<dbReference type="InterPro" id="IPR004468">
    <property type="entry name" value="CTP_synthase"/>
</dbReference>
<evidence type="ECO:0000256" key="3">
    <source>
        <dbReference type="ARBA" id="ARBA00012291"/>
    </source>
</evidence>
<dbReference type="GO" id="GO:0019856">
    <property type="term" value="P:pyrimidine nucleobase biosynthetic process"/>
    <property type="evidence" value="ECO:0007669"/>
    <property type="project" value="TreeGrafter"/>
</dbReference>
<dbReference type="EC" id="6.3.4.2" evidence="3"/>
<dbReference type="GO" id="GO:0042802">
    <property type="term" value="F:identical protein binding"/>
    <property type="evidence" value="ECO:0007669"/>
    <property type="project" value="TreeGrafter"/>
</dbReference>
<evidence type="ECO:0000256" key="2">
    <source>
        <dbReference type="ARBA" id="ARBA00007533"/>
    </source>
</evidence>
<feature type="domain" description="Glutamine amidotransferase" evidence="15">
    <location>
        <begin position="306"/>
        <end position="578"/>
    </location>
</feature>
<evidence type="ECO:0000313" key="18">
    <source>
        <dbReference type="Proteomes" id="UP000231538"/>
    </source>
</evidence>
<dbReference type="InterPro" id="IPR029062">
    <property type="entry name" value="Class_I_gatase-like"/>
</dbReference>
<dbReference type="InterPro" id="IPR017456">
    <property type="entry name" value="CTP_synthase_N"/>
</dbReference>
<evidence type="ECO:0000256" key="1">
    <source>
        <dbReference type="ARBA" id="ARBA00005171"/>
    </source>
</evidence>
<dbReference type="InterPro" id="IPR033828">
    <property type="entry name" value="GATase1_CTP_Synthase"/>
</dbReference>
<keyword evidence="10" id="KW-0665">Pyrimidine biosynthesis</keyword>
<keyword evidence="9" id="KW-0315">Glutamine amidotransferase</keyword>
<dbReference type="EMBL" id="PFPC01000042">
    <property type="protein sequence ID" value="PIZ89455.1"/>
    <property type="molecule type" value="Genomic_DNA"/>
</dbReference>
<dbReference type="PANTHER" id="PTHR11550">
    <property type="entry name" value="CTP SYNTHASE"/>
    <property type="match status" value="1"/>
</dbReference>
<evidence type="ECO:0000259" key="16">
    <source>
        <dbReference type="Pfam" id="PF06418"/>
    </source>
</evidence>
<evidence type="ECO:0000313" key="17">
    <source>
        <dbReference type="EMBL" id="PIZ89455.1"/>
    </source>
</evidence>
<dbReference type="Gene3D" id="3.40.50.300">
    <property type="entry name" value="P-loop containing nucleotide triphosphate hydrolases"/>
    <property type="match status" value="1"/>
</dbReference>
<dbReference type="NCBIfam" id="NF003792">
    <property type="entry name" value="PRK05380.1"/>
    <property type="match status" value="1"/>
</dbReference>
<evidence type="ECO:0000256" key="8">
    <source>
        <dbReference type="ARBA" id="ARBA00022842"/>
    </source>
</evidence>
<evidence type="ECO:0000256" key="6">
    <source>
        <dbReference type="ARBA" id="ARBA00022741"/>
    </source>
</evidence>
<dbReference type="Gene3D" id="3.40.50.880">
    <property type="match status" value="1"/>
</dbReference>
<dbReference type="CDD" id="cd01746">
    <property type="entry name" value="GATase1_CTP_Synthase"/>
    <property type="match status" value="1"/>
</dbReference>
<dbReference type="SUPFAM" id="SSF52317">
    <property type="entry name" value="Class I glutamine amidotransferase-like"/>
    <property type="match status" value="1"/>
</dbReference>
<comment type="similarity">
    <text evidence="2">Belongs to the CTP synthase family.</text>
</comment>
<gene>
    <name evidence="17" type="ORF">COX89_01530</name>
</gene>
<evidence type="ECO:0000256" key="4">
    <source>
        <dbReference type="ARBA" id="ARBA00022598"/>
    </source>
</evidence>
<dbReference type="NCBIfam" id="TIGR00337">
    <property type="entry name" value="PyrG"/>
    <property type="match status" value="1"/>
</dbReference>
<dbReference type="AlphaFoldDB" id="A0A2M7UZZ6"/>
<dbReference type="GO" id="GO:0005829">
    <property type="term" value="C:cytosol"/>
    <property type="evidence" value="ECO:0007669"/>
    <property type="project" value="TreeGrafter"/>
</dbReference>
<comment type="pathway">
    <text evidence="1">Pyrimidine metabolism; CTP biosynthesis via de novo pathway; CTP from UDP: step 2/2.</text>
</comment>
<evidence type="ECO:0000256" key="7">
    <source>
        <dbReference type="ARBA" id="ARBA00022840"/>
    </source>
</evidence>
<evidence type="ECO:0000256" key="12">
    <source>
        <dbReference type="ARBA" id="ARBA00075170"/>
    </source>
</evidence>
<dbReference type="GO" id="GO:0044210">
    <property type="term" value="P:'de novo' CTP biosynthetic process"/>
    <property type="evidence" value="ECO:0007669"/>
    <property type="project" value="UniProtKB-UniPathway"/>
</dbReference>
<organism evidence="17 18">
    <name type="scientific">Candidatus Nealsonbacteria bacterium CG_4_10_14_0_2_um_filter_37_10</name>
    <dbReference type="NCBI Taxonomy" id="1974679"/>
    <lineage>
        <taxon>Bacteria</taxon>
        <taxon>Candidatus Nealsoniibacteriota</taxon>
    </lineage>
</organism>
<feature type="domain" description="CTP synthase N-terminal" evidence="16">
    <location>
        <begin position="3"/>
        <end position="266"/>
    </location>
</feature>
<keyword evidence="8" id="KW-0460">Magnesium</keyword>
<proteinExistence type="inferred from homology"/>